<name>A0A1V0SFC7_9VIRU</name>
<dbReference type="PANTHER" id="PTHR14879:SF5">
    <property type="entry name" value="RING-TYPE DOMAIN-CONTAINING PROTEIN"/>
    <property type="match status" value="1"/>
</dbReference>
<dbReference type="Pfam" id="PF13920">
    <property type="entry name" value="zf-C3HC4_3"/>
    <property type="match status" value="1"/>
</dbReference>
<evidence type="ECO:0000313" key="4">
    <source>
        <dbReference type="EMBL" id="ARF10429.1"/>
    </source>
</evidence>
<feature type="domain" description="RING-type" evidence="3">
    <location>
        <begin position="330"/>
        <end position="365"/>
    </location>
</feature>
<dbReference type="SUPFAM" id="SSF57850">
    <property type="entry name" value="RING/U-box"/>
    <property type="match status" value="1"/>
</dbReference>
<dbReference type="Gene3D" id="3.30.40.10">
    <property type="entry name" value="Zinc/RING finger domain, C3HC4 (zinc finger)"/>
    <property type="match status" value="1"/>
</dbReference>
<gene>
    <name evidence="4" type="ORF">Hokovirus_1_308</name>
</gene>
<dbReference type="InterPro" id="IPR013083">
    <property type="entry name" value="Znf_RING/FYVE/PHD"/>
</dbReference>
<dbReference type="GO" id="GO:0008270">
    <property type="term" value="F:zinc ion binding"/>
    <property type="evidence" value="ECO:0007669"/>
    <property type="project" value="UniProtKB-KW"/>
</dbReference>
<evidence type="ECO:0000259" key="3">
    <source>
        <dbReference type="PROSITE" id="PS50089"/>
    </source>
</evidence>
<protein>
    <submittedName>
        <fullName evidence="4">RING domain protein</fullName>
    </submittedName>
</protein>
<dbReference type="PROSITE" id="PS50089">
    <property type="entry name" value="ZF_RING_2"/>
    <property type="match status" value="1"/>
</dbReference>
<dbReference type="EMBL" id="KY684103">
    <property type="protein sequence ID" value="ARF10429.1"/>
    <property type="molecule type" value="Genomic_DNA"/>
</dbReference>
<keyword evidence="1" id="KW-0862">Zinc</keyword>
<accession>A0A1V0SFC7</accession>
<keyword evidence="2" id="KW-0175">Coiled coil</keyword>
<keyword evidence="1" id="KW-0479">Metal-binding</keyword>
<reference evidence="4" key="1">
    <citation type="journal article" date="2017" name="Science">
        <title>Giant viruses with an expanded complement of translation system components.</title>
        <authorList>
            <person name="Schulz F."/>
            <person name="Yutin N."/>
            <person name="Ivanova N.N."/>
            <person name="Ortega D.R."/>
            <person name="Lee T.K."/>
            <person name="Vierheilig J."/>
            <person name="Daims H."/>
            <person name="Horn M."/>
            <person name="Wagner M."/>
            <person name="Jensen G.J."/>
            <person name="Kyrpides N.C."/>
            <person name="Koonin E.V."/>
            <person name="Woyke T."/>
        </authorList>
    </citation>
    <scope>NUCLEOTIDE SEQUENCE</scope>
    <source>
        <strain evidence="4">HKV1</strain>
    </source>
</reference>
<evidence type="ECO:0000256" key="2">
    <source>
        <dbReference type="SAM" id="Coils"/>
    </source>
</evidence>
<dbReference type="PANTHER" id="PTHR14879">
    <property type="entry name" value="CASPASE REGULATOR, RING FINGER DOMAIN-CONTAINING"/>
    <property type="match status" value="1"/>
</dbReference>
<dbReference type="InterPro" id="IPR001841">
    <property type="entry name" value="Znf_RING"/>
</dbReference>
<feature type="coiled-coil region" evidence="2">
    <location>
        <begin position="240"/>
        <end position="302"/>
    </location>
</feature>
<organism evidence="4">
    <name type="scientific">Hokovirus HKV1</name>
    <dbReference type="NCBI Taxonomy" id="1977638"/>
    <lineage>
        <taxon>Viruses</taxon>
        <taxon>Varidnaviria</taxon>
        <taxon>Bamfordvirae</taxon>
        <taxon>Nucleocytoviricota</taxon>
        <taxon>Megaviricetes</taxon>
        <taxon>Imitervirales</taxon>
        <taxon>Mimiviridae</taxon>
        <taxon>Klosneuvirinae</taxon>
        <taxon>Hokovirus</taxon>
    </lineage>
</organism>
<sequence>MDQETQEKYNYVVDMFNSIQNLDITKIYQLASNRYQDNYIDIIIPKSIIQMHILHNIMQKYDLSDIINIDYLIYKIIKKKPIIIKDSFNMDKIKSKNILKELKEKIYALSKNNYYYQINDKKIYKNLLSSLIKNVSKFKIKKIRRSTFFSNSNRNDTHCYIERHDITQHYLKAINIYDVKLYNHCLENNFTIREIGKIYFNNDSHYNYFYICDFLNNNKIKNKKIKNTQILENKLSTEFLTKCKNDLTKYKNDLTKHKNDFDNYKNNLIKYKNDFDNYKNDFNNYKNDFDNYKNNVNNFLKKKIMDIQNLDKQLSSRIDILDQETKPNECVICMLELKNVAFVDCGHYVCCNNCANQVNKCPICRKTINQKIIIY</sequence>
<evidence type="ECO:0000256" key="1">
    <source>
        <dbReference type="PROSITE-ProRule" id="PRU00175"/>
    </source>
</evidence>
<dbReference type="InterPro" id="IPR051728">
    <property type="entry name" value="RING-FYVE_E3_ubiquitin-ligase"/>
</dbReference>
<proteinExistence type="predicted"/>
<keyword evidence="1" id="KW-0863">Zinc-finger</keyword>